<evidence type="ECO:0000313" key="9">
    <source>
        <dbReference type="EMBL" id="PQB04388.1"/>
    </source>
</evidence>
<dbReference type="GO" id="GO:0008168">
    <property type="term" value="F:methyltransferase activity"/>
    <property type="evidence" value="ECO:0007669"/>
    <property type="project" value="UniProtKB-KW"/>
</dbReference>
<dbReference type="CDD" id="cd02440">
    <property type="entry name" value="AdoMet_MTases"/>
    <property type="match status" value="1"/>
</dbReference>
<dbReference type="GO" id="GO:0003723">
    <property type="term" value="F:RNA binding"/>
    <property type="evidence" value="ECO:0007669"/>
    <property type="project" value="InterPro"/>
</dbReference>
<dbReference type="Proteomes" id="UP000239800">
    <property type="component" value="Unassembled WGS sequence"/>
</dbReference>
<dbReference type="GO" id="GO:0005737">
    <property type="term" value="C:cytoplasm"/>
    <property type="evidence" value="ECO:0007669"/>
    <property type="project" value="UniProtKB-SubCell"/>
</dbReference>
<dbReference type="Gene3D" id="2.30.130.10">
    <property type="entry name" value="PUA domain"/>
    <property type="match status" value="1"/>
</dbReference>
<keyword evidence="4 9" id="KW-0808">Transferase</keyword>
<gene>
    <name evidence="9" type="ORF">BST85_05360</name>
</gene>
<evidence type="ECO:0000313" key="10">
    <source>
        <dbReference type="Proteomes" id="UP000239800"/>
    </source>
</evidence>
<dbReference type="EMBL" id="MQUB01000001">
    <property type="protein sequence ID" value="PQB04388.1"/>
    <property type="molecule type" value="Genomic_DNA"/>
</dbReference>
<dbReference type="RefSeq" id="WP_104812313.1">
    <property type="nucleotide sequence ID" value="NZ_MQUB01000001.1"/>
</dbReference>
<keyword evidence="5" id="KW-0949">S-adenosyl-L-methionine</keyword>
<evidence type="ECO:0000256" key="5">
    <source>
        <dbReference type="ARBA" id="ARBA00022691"/>
    </source>
</evidence>
<dbReference type="SUPFAM" id="SSF88697">
    <property type="entry name" value="PUA domain-like"/>
    <property type="match status" value="1"/>
</dbReference>
<dbReference type="InterPro" id="IPR041532">
    <property type="entry name" value="RlmI-like_PUA"/>
</dbReference>
<dbReference type="PROSITE" id="PS50890">
    <property type="entry name" value="PUA"/>
    <property type="match status" value="1"/>
</dbReference>
<evidence type="ECO:0000259" key="7">
    <source>
        <dbReference type="Pfam" id="PF10672"/>
    </source>
</evidence>
<sequence length="403" mass="45175">MGNLSEGTPTKRLAVKLKPAAQTQLIKGHPWIFDQGIAKISEAGKAGDLCVIFDNRTNKLIGIGLFDPDSVIRIKIIHRGGPIQINPDFFQEKLLRAMAVRRPLTELDVTAYRVIFGENDGFPAIILDRYNDVLVVKIYSEIWVPYLEMLIQVLAEQLSPRAIVGRLGRKVAEGNGFNFKDGDLLYGELENPEVLFREHGVKFQANLIKGHKTGFFLDHRQNRKRVGDLSRDKRVLDVFSYAGGFSIHALHGGAAEVHSLDVSAQALQLAQDNAGLNDHKGTHFIHQGDAFQLLSDMVQKGEQFDLVVIDPPSFAGQASQVKLALKQYGRLARLGEQLTKDGGMLVLASCSSRVTAQSFFDRCEHSFREMDRKFKVLETTYHDQDHPIGFPEGAYLKCRYYRL</sequence>
<name>A0A2S7KP81_9FLAO</name>
<organism evidence="9 10">
    <name type="scientific">Aureitalea marina</name>
    <dbReference type="NCBI Taxonomy" id="930804"/>
    <lineage>
        <taxon>Bacteria</taxon>
        <taxon>Pseudomonadati</taxon>
        <taxon>Bacteroidota</taxon>
        <taxon>Flavobacteriia</taxon>
        <taxon>Flavobacteriales</taxon>
        <taxon>Flavobacteriaceae</taxon>
        <taxon>Aureitalea</taxon>
    </lineage>
</organism>
<evidence type="ECO:0000256" key="6">
    <source>
        <dbReference type="ARBA" id="ARBA00038091"/>
    </source>
</evidence>
<dbReference type="Gene3D" id="3.30.750.80">
    <property type="entry name" value="RNA methyltransferase domain (HRMD) like"/>
    <property type="match status" value="1"/>
</dbReference>
<proteinExistence type="inferred from homology"/>
<comment type="caution">
    <text evidence="9">The sequence shown here is derived from an EMBL/GenBank/DDBJ whole genome shotgun (WGS) entry which is preliminary data.</text>
</comment>
<comment type="similarity">
    <text evidence="6">Belongs to the methyltransferase superfamily. RlmI family.</text>
</comment>
<dbReference type="InterPro" id="IPR015947">
    <property type="entry name" value="PUA-like_sf"/>
</dbReference>
<evidence type="ECO:0000256" key="3">
    <source>
        <dbReference type="ARBA" id="ARBA00022603"/>
    </source>
</evidence>
<reference evidence="9 10" key="1">
    <citation type="submission" date="2016-11" db="EMBL/GenBank/DDBJ databases">
        <title>Trade-off between light-utilization and light-protection in marine flavobacteria.</title>
        <authorList>
            <person name="Kumagai Y."/>
        </authorList>
    </citation>
    <scope>NUCLEOTIDE SEQUENCE [LARGE SCALE GENOMIC DNA]</scope>
    <source>
        <strain evidence="9 10">NBRC 107741</strain>
    </source>
</reference>
<dbReference type="PANTHER" id="PTHR42873:SF1">
    <property type="entry name" value="S-ADENOSYLMETHIONINE-DEPENDENT METHYLTRANSFERASE DOMAIN-CONTAINING PROTEIN"/>
    <property type="match status" value="1"/>
</dbReference>
<keyword evidence="10" id="KW-1185">Reference proteome</keyword>
<evidence type="ECO:0000256" key="4">
    <source>
        <dbReference type="ARBA" id="ARBA00022679"/>
    </source>
</evidence>
<dbReference type="SUPFAM" id="SSF53335">
    <property type="entry name" value="S-adenosyl-L-methionine-dependent methyltransferases"/>
    <property type="match status" value="1"/>
</dbReference>
<dbReference type="InterPro" id="IPR029063">
    <property type="entry name" value="SAM-dependent_MTases_sf"/>
</dbReference>
<dbReference type="CDD" id="cd11572">
    <property type="entry name" value="RlmI_M_like"/>
    <property type="match status" value="1"/>
</dbReference>
<protein>
    <submittedName>
        <fullName evidence="9">SAM-dependent methyltransferase</fullName>
    </submittedName>
</protein>
<accession>A0A2S7KP81</accession>
<dbReference type="CDD" id="cd21153">
    <property type="entry name" value="PUA_RlmI"/>
    <property type="match status" value="1"/>
</dbReference>
<feature type="domain" description="RlmI-like PUA" evidence="8">
    <location>
        <begin position="15"/>
        <end position="79"/>
    </location>
</feature>
<dbReference type="GO" id="GO:0032259">
    <property type="term" value="P:methylation"/>
    <property type="evidence" value="ECO:0007669"/>
    <property type="project" value="UniProtKB-KW"/>
</dbReference>
<dbReference type="Pfam" id="PF17785">
    <property type="entry name" value="PUA_3"/>
    <property type="match status" value="1"/>
</dbReference>
<feature type="domain" description="S-adenosylmethionine-dependent methyltransferase" evidence="7">
    <location>
        <begin position="130"/>
        <end position="346"/>
    </location>
</feature>
<dbReference type="Pfam" id="PF10672">
    <property type="entry name" value="Methyltrans_SAM"/>
    <property type="match status" value="1"/>
</dbReference>
<dbReference type="InterPro" id="IPR019614">
    <property type="entry name" value="SAM-dep_methyl-trfase"/>
</dbReference>
<evidence type="ECO:0000259" key="8">
    <source>
        <dbReference type="Pfam" id="PF17785"/>
    </source>
</evidence>
<comment type="subcellular location">
    <subcellularLocation>
        <location evidence="1">Cytoplasm</location>
    </subcellularLocation>
</comment>
<evidence type="ECO:0000256" key="1">
    <source>
        <dbReference type="ARBA" id="ARBA00004496"/>
    </source>
</evidence>
<dbReference type="Gene3D" id="3.40.50.150">
    <property type="entry name" value="Vaccinia Virus protein VP39"/>
    <property type="match status" value="1"/>
</dbReference>
<dbReference type="PANTHER" id="PTHR42873">
    <property type="entry name" value="RIBOSOMAL RNA LARGE SUBUNIT METHYLTRANSFERASE"/>
    <property type="match status" value="1"/>
</dbReference>
<keyword evidence="2" id="KW-0963">Cytoplasm</keyword>
<dbReference type="AlphaFoldDB" id="A0A2S7KP81"/>
<keyword evidence="3 9" id="KW-0489">Methyltransferase</keyword>
<evidence type="ECO:0000256" key="2">
    <source>
        <dbReference type="ARBA" id="ARBA00022490"/>
    </source>
</evidence>
<dbReference type="InterPro" id="IPR036974">
    <property type="entry name" value="PUA_sf"/>
</dbReference>
<dbReference type="OrthoDB" id="9805492at2"/>